<dbReference type="Pfam" id="PF01869">
    <property type="entry name" value="BcrAD_BadFG"/>
    <property type="match status" value="1"/>
</dbReference>
<dbReference type="AlphaFoldDB" id="C0Z7S8"/>
<dbReference type="Gene3D" id="3.30.420.40">
    <property type="match status" value="2"/>
</dbReference>
<dbReference type="CDD" id="cd24007">
    <property type="entry name" value="ASKHA_NBD_eukNAGK-like"/>
    <property type="match status" value="1"/>
</dbReference>
<organism evidence="2 3">
    <name type="scientific">Brevibacillus brevis (strain 47 / JCM 6285 / NBRC 100599)</name>
    <dbReference type="NCBI Taxonomy" id="358681"/>
    <lineage>
        <taxon>Bacteria</taxon>
        <taxon>Bacillati</taxon>
        <taxon>Bacillota</taxon>
        <taxon>Bacilli</taxon>
        <taxon>Bacillales</taxon>
        <taxon>Paenibacillaceae</taxon>
        <taxon>Brevibacillus</taxon>
    </lineage>
</organism>
<dbReference type="HOGENOM" id="CLU_016274_1_1_9"/>
<dbReference type="InterPro" id="IPR002731">
    <property type="entry name" value="ATPase_BadF"/>
</dbReference>
<protein>
    <recommendedName>
        <fullName evidence="1">ATPase BadF/BadG/BcrA/BcrD type domain-containing protein</fullName>
    </recommendedName>
</protein>
<dbReference type="PANTHER" id="PTHR43190:SF3">
    <property type="entry name" value="N-ACETYL-D-GLUCOSAMINE KINASE"/>
    <property type="match status" value="1"/>
</dbReference>
<sequence length="327" mass="34716">MQSSNGEKWFIGIDGGGSKTRAAICNEAGQVGAIVVGESSNPLSRSWGDVEATLRQLMDAVRIKAGAKEEEVAGLFIGLGGADRPQIKERIQHAFADEWGERLLINNDVIAALYAGTWGQPGVVLLAGTGSIACAFSKEGARHRVGGWGYLVGDEGSGFDLGKKAASAVLREYDGRGESTVLTQLFMDHYGVERPDELISLIYGGSNPRMELAKTSQLVEQAATLGDPVANTLIMQAVEDLLELADACLKKVQEPVPVVLAGGLLTSSTILREQLIGRASFQTIIPTVPPVVGALVAAFTKLGFVVDEKMAEQLRVSAEVLEEKSHN</sequence>
<reference evidence="2 3" key="1">
    <citation type="submission" date="2005-03" db="EMBL/GenBank/DDBJ databases">
        <title>Brevibacillus brevis strain 47, complete genome.</title>
        <authorList>
            <person name="Hosoyama A."/>
            <person name="Yamada R."/>
            <person name="Hongo Y."/>
            <person name="Terui Y."/>
            <person name="Ankai A."/>
            <person name="Masuyama W."/>
            <person name="Sekiguchi M."/>
            <person name="Takeda T."/>
            <person name="Asano K."/>
            <person name="Ohji S."/>
            <person name="Ichikawa N."/>
            <person name="Narita S."/>
            <person name="Aoki N."/>
            <person name="Miura H."/>
            <person name="Matsushita S."/>
            <person name="Sekigawa T."/>
            <person name="Yamagata H."/>
            <person name="Yoshikawa H."/>
            <person name="Udaka S."/>
            <person name="Tanikawa S."/>
            <person name="Fujita N."/>
        </authorList>
    </citation>
    <scope>NUCLEOTIDE SEQUENCE [LARGE SCALE GENOMIC DNA]</scope>
    <source>
        <strain evidence="3">47 / JCM 6285 / NBRC 100599</strain>
    </source>
</reference>
<evidence type="ECO:0000259" key="1">
    <source>
        <dbReference type="Pfam" id="PF01869"/>
    </source>
</evidence>
<proteinExistence type="predicted"/>
<evidence type="ECO:0000313" key="2">
    <source>
        <dbReference type="EMBL" id="BAH42321.1"/>
    </source>
</evidence>
<dbReference type="KEGG" id="bbe:BBR47_13440"/>
<dbReference type="STRING" id="358681.BBR47_13440"/>
<evidence type="ECO:0000313" key="3">
    <source>
        <dbReference type="Proteomes" id="UP000001877"/>
    </source>
</evidence>
<dbReference type="InterPro" id="IPR043129">
    <property type="entry name" value="ATPase_NBD"/>
</dbReference>
<dbReference type="Proteomes" id="UP000001877">
    <property type="component" value="Chromosome"/>
</dbReference>
<dbReference type="PANTHER" id="PTHR43190">
    <property type="entry name" value="N-ACETYL-D-GLUCOSAMINE KINASE"/>
    <property type="match status" value="1"/>
</dbReference>
<name>C0Z7S8_BREBN</name>
<dbReference type="InterPro" id="IPR052519">
    <property type="entry name" value="Euk-type_GlcNAc_Kinase"/>
</dbReference>
<dbReference type="SUPFAM" id="SSF53067">
    <property type="entry name" value="Actin-like ATPase domain"/>
    <property type="match status" value="2"/>
</dbReference>
<feature type="domain" description="ATPase BadF/BadG/BcrA/BcrD type" evidence="1">
    <location>
        <begin position="11"/>
        <end position="298"/>
    </location>
</feature>
<keyword evidence="3" id="KW-1185">Reference proteome</keyword>
<dbReference type="EMBL" id="AP008955">
    <property type="protein sequence ID" value="BAH42321.1"/>
    <property type="molecule type" value="Genomic_DNA"/>
</dbReference>
<accession>C0Z7S8</accession>
<gene>
    <name evidence="2" type="ordered locus">BBR47_13440</name>
</gene>
<dbReference type="RefSeq" id="WP_012685071.1">
    <property type="nucleotide sequence ID" value="NC_012491.1"/>
</dbReference>
<dbReference type="eggNOG" id="COG2971">
    <property type="taxonomic scope" value="Bacteria"/>
</dbReference>